<dbReference type="PROSITE" id="PS50181">
    <property type="entry name" value="FBOX"/>
    <property type="match status" value="1"/>
</dbReference>
<sequence length="626" mass="70482">MKSCRCRPLQQPSGVLPTRAVSKDHDYGHLPREIWLRVVEYLDAESRLNVGDIGPNFKELAVDNELLLRTVRCDPQGDAASLEWLLALGRWVHVRRLCLNSCMMARPSELLECVLMCANLTELSCVRCPLDVKALFSTKSLPLLQRLEWTLHCDYRLRRYFEAARVGRFSFVLSQRLQDMYVEVESAEQPSFQFLELVLRRSSKMRRLHVHVMLDACRTSVKQCSTLAFPLLSANLSTFVFTTDEDVTSMCRRSENVPRGMLRLESNALVCGNVSIDYKGGFSSCIWLNDLVRTGPGSQEQIVLIADIAAARKLNFAATSHTWAKVKALTLVSTVVQGRDVRGSPILCDAITNLLYACGRITELNLNAFHFPEDSFFPSLPGCLGQLRALSASPCFFMGGRFCLTSLAKACGRLEELDVRTNYVGIGKGECGPCRDGNFSLRPNECRTPEKVIRLRRLTFMCISQLNWFAFVSACDVAELRLRGSEFGLCSSFTLGVLLTGNSRLNSLLLQDDRLRLDDGVLLRELASVPRLRYLCLVSNVALSFDVVEHSATALTRTLPALQVLHVHFRNMMSGQLERMSWIRRSFVHRYEPRLYKETAHSPCVLCSTSTFIGLAKPRYQYSGGL</sequence>
<dbReference type="Proteomes" id="UP000821866">
    <property type="component" value="Chromosome 3"/>
</dbReference>
<dbReference type="InterPro" id="IPR032675">
    <property type="entry name" value="LRR_dom_sf"/>
</dbReference>
<evidence type="ECO:0000313" key="3">
    <source>
        <dbReference type="Proteomes" id="UP000821866"/>
    </source>
</evidence>
<proteinExistence type="predicted"/>
<evidence type="ECO:0000313" key="2">
    <source>
        <dbReference type="EMBL" id="KAH8031352.1"/>
    </source>
</evidence>
<dbReference type="EMBL" id="JABSTU010000005">
    <property type="protein sequence ID" value="KAH8031352.1"/>
    <property type="molecule type" value="Genomic_DNA"/>
</dbReference>
<dbReference type="InterPro" id="IPR001810">
    <property type="entry name" value="F-box_dom"/>
</dbReference>
<dbReference type="VEuPathDB" id="VectorBase:LOC119173537"/>
<dbReference type="SUPFAM" id="SSF52047">
    <property type="entry name" value="RNI-like"/>
    <property type="match status" value="1"/>
</dbReference>
<feature type="domain" description="F-box" evidence="1">
    <location>
        <begin position="24"/>
        <end position="70"/>
    </location>
</feature>
<reference evidence="2" key="2">
    <citation type="submission" date="2021-09" db="EMBL/GenBank/DDBJ databases">
        <authorList>
            <person name="Jia N."/>
            <person name="Wang J."/>
            <person name="Shi W."/>
            <person name="Du L."/>
            <person name="Sun Y."/>
            <person name="Zhan W."/>
            <person name="Jiang J."/>
            <person name="Wang Q."/>
            <person name="Zhang B."/>
            <person name="Ji P."/>
            <person name="Sakyi L.B."/>
            <person name="Cui X."/>
            <person name="Yuan T."/>
            <person name="Jiang B."/>
            <person name="Yang W."/>
            <person name="Lam T.T.-Y."/>
            <person name="Chang Q."/>
            <person name="Ding S."/>
            <person name="Wang X."/>
            <person name="Zhu J."/>
            <person name="Ruan X."/>
            <person name="Zhao L."/>
            <person name="Wei J."/>
            <person name="Que T."/>
            <person name="Du C."/>
            <person name="Cheng J."/>
            <person name="Dai P."/>
            <person name="Han X."/>
            <person name="Huang E."/>
            <person name="Gao Y."/>
            <person name="Liu J."/>
            <person name="Shao H."/>
            <person name="Ye R."/>
            <person name="Li L."/>
            <person name="Wei W."/>
            <person name="Wang X."/>
            <person name="Wang C."/>
            <person name="Huo Q."/>
            <person name="Li W."/>
            <person name="Guo W."/>
            <person name="Chen H."/>
            <person name="Chen S."/>
            <person name="Zhou L."/>
            <person name="Zhou L."/>
            <person name="Ni X."/>
            <person name="Tian J."/>
            <person name="Zhou Y."/>
            <person name="Sheng Y."/>
            <person name="Liu T."/>
            <person name="Pan Y."/>
            <person name="Xia L."/>
            <person name="Li J."/>
            <person name="Zhao F."/>
            <person name="Cao W."/>
        </authorList>
    </citation>
    <scope>NUCLEOTIDE SEQUENCE</scope>
    <source>
        <strain evidence="2">Rmic-2018</strain>
        <tissue evidence="2">Larvae</tissue>
    </source>
</reference>
<organism evidence="2 3">
    <name type="scientific">Rhipicephalus microplus</name>
    <name type="common">Cattle tick</name>
    <name type="synonym">Boophilus microplus</name>
    <dbReference type="NCBI Taxonomy" id="6941"/>
    <lineage>
        <taxon>Eukaryota</taxon>
        <taxon>Metazoa</taxon>
        <taxon>Ecdysozoa</taxon>
        <taxon>Arthropoda</taxon>
        <taxon>Chelicerata</taxon>
        <taxon>Arachnida</taxon>
        <taxon>Acari</taxon>
        <taxon>Parasitiformes</taxon>
        <taxon>Ixodida</taxon>
        <taxon>Ixodoidea</taxon>
        <taxon>Ixodidae</taxon>
        <taxon>Rhipicephalinae</taxon>
        <taxon>Rhipicephalus</taxon>
        <taxon>Boophilus</taxon>
    </lineage>
</organism>
<protein>
    <recommendedName>
        <fullName evidence="1">F-box domain-containing protein</fullName>
    </recommendedName>
</protein>
<reference evidence="2" key="1">
    <citation type="journal article" date="2020" name="Cell">
        <title>Large-Scale Comparative Analyses of Tick Genomes Elucidate Their Genetic Diversity and Vector Capacities.</title>
        <authorList>
            <consortium name="Tick Genome and Microbiome Consortium (TIGMIC)"/>
            <person name="Jia N."/>
            <person name="Wang J."/>
            <person name="Shi W."/>
            <person name="Du L."/>
            <person name="Sun Y."/>
            <person name="Zhan W."/>
            <person name="Jiang J.F."/>
            <person name="Wang Q."/>
            <person name="Zhang B."/>
            <person name="Ji P."/>
            <person name="Bell-Sakyi L."/>
            <person name="Cui X.M."/>
            <person name="Yuan T.T."/>
            <person name="Jiang B.G."/>
            <person name="Yang W.F."/>
            <person name="Lam T.T."/>
            <person name="Chang Q.C."/>
            <person name="Ding S.J."/>
            <person name="Wang X.J."/>
            <person name="Zhu J.G."/>
            <person name="Ruan X.D."/>
            <person name="Zhao L."/>
            <person name="Wei J.T."/>
            <person name="Ye R.Z."/>
            <person name="Que T.C."/>
            <person name="Du C.H."/>
            <person name="Zhou Y.H."/>
            <person name="Cheng J.X."/>
            <person name="Dai P.F."/>
            <person name="Guo W.B."/>
            <person name="Han X.H."/>
            <person name="Huang E.J."/>
            <person name="Li L.F."/>
            <person name="Wei W."/>
            <person name="Gao Y.C."/>
            <person name="Liu J.Z."/>
            <person name="Shao H.Z."/>
            <person name="Wang X."/>
            <person name="Wang C.C."/>
            <person name="Yang T.C."/>
            <person name="Huo Q.B."/>
            <person name="Li W."/>
            <person name="Chen H.Y."/>
            <person name="Chen S.E."/>
            <person name="Zhou L.G."/>
            <person name="Ni X.B."/>
            <person name="Tian J.H."/>
            <person name="Sheng Y."/>
            <person name="Liu T."/>
            <person name="Pan Y.S."/>
            <person name="Xia L.Y."/>
            <person name="Li J."/>
            <person name="Zhao F."/>
            <person name="Cao W.C."/>
        </authorList>
    </citation>
    <scope>NUCLEOTIDE SEQUENCE</scope>
    <source>
        <strain evidence="2">Rmic-2018</strain>
    </source>
</reference>
<comment type="caution">
    <text evidence="2">The sequence shown here is derived from an EMBL/GenBank/DDBJ whole genome shotgun (WGS) entry which is preliminary data.</text>
</comment>
<name>A0A9J6EB90_RHIMP</name>
<keyword evidence="3" id="KW-1185">Reference proteome</keyword>
<evidence type="ECO:0000259" key="1">
    <source>
        <dbReference type="PROSITE" id="PS50181"/>
    </source>
</evidence>
<dbReference type="AlphaFoldDB" id="A0A9J6EB90"/>
<gene>
    <name evidence="2" type="ORF">HPB51_016410</name>
</gene>
<dbReference type="Gene3D" id="3.80.10.10">
    <property type="entry name" value="Ribonuclease Inhibitor"/>
    <property type="match status" value="1"/>
</dbReference>
<accession>A0A9J6EB90</accession>